<dbReference type="SUPFAM" id="SSF55729">
    <property type="entry name" value="Acyl-CoA N-acyltransferases (Nat)"/>
    <property type="match status" value="1"/>
</dbReference>
<gene>
    <name evidence="3" type="ORF">EXE58_00025</name>
</gene>
<organism evidence="3 4">
    <name type="scientific">Nocardioides seonyuensis</name>
    <dbReference type="NCBI Taxonomy" id="2518371"/>
    <lineage>
        <taxon>Bacteria</taxon>
        <taxon>Bacillati</taxon>
        <taxon>Actinomycetota</taxon>
        <taxon>Actinomycetes</taxon>
        <taxon>Propionibacteriales</taxon>
        <taxon>Nocardioidaceae</taxon>
        <taxon>Nocardioides</taxon>
    </lineage>
</organism>
<evidence type="ECO:0000313" key="3">
    <source>
        <dbReference type="EMBL" id="QBX57359.1"/>
    </source>
</evidence>
<reference evidence="3 4" key="1">
    <citation type="submission" date="2019-03" db="EMBL/GenBank/DDBJ databases">
        <title>Three New Species of Nocardioides, Nocardioides euryhalodurans sp. nov., Nocardioides seonyuensis sp. nov. and Nocardioides eburneoflavus sp. nov. Iolated from Soil.</title>
        <authorList>
            <person name="Roh S.G."/>
            <person name="Lee C."/>
            <person name="Kim M.-K."/>
            <person name="Kim S.B."/>
        </authorList>
    </citation>
    <scope>NUCLEOTIDE SEQUENCE [LARGE SCALE GENOMIC DNA]</scope>
    <source>
        <strain evidence="3 4">MMS17-SY207-3</strain>
    </source>
</reference>
<sequence>MGQHLGPDPVHGVAGSGGRCAHRVRQVTPTWLDGLYVLPSAQGSGAGSALLDQVKRERPDASGCGSSR</sequence>
<dbReference type="Gene3D" id="3.40.630.30">
    <property type="match status" value="1"/>
</dbReference>
<feature type="domain" description="N-acetyltransferase" evidence="2">
    <location>
        <begin position="28"/>
        <end position="58"/>
    </location>
</feature>
<dbReference type="AlphaFoldDB" id="A0A4P7IIV6"/>
<accession>A0A4P7IIV6</accession>
<dbReference type="Proteomes" id="UP000294853">
    <property type="component" value="Chromosome"/>
</dbReference>
<keyword evidence="3" id="KW-0808">Transferase</keyword>
<dbReference type="CDD" id="cd04301">
    <property type="entry name" value="NAT_SF"/>
    <property type="match status" value="1"/>
</dbReference>
<proteinExistence type="predicted"/>
<dbReference type="GO" id="GO:0016747">
    <property type="term" value="F:acyltransferase activity, transferring groups other than amino-acyl groups"/>
    <property type="evidence" value="ECO:0007669"/>
    <property type="project" value="InterPro"/>
</dbReference>
<dbReference type="EMBL" id="CP038436">
    <property type="protein sequence ID" value="QBX57359.1"/>
    <property type="molecule type" value="Genomic_DNA"/>
</dbReference>
<dbReference type="OrthoDB" id="9805924at2"/>
<keyword evidence="4" id="KW-1185">Reference proteome</keyword>
<evidence type="ECO:0000259" key="2">
    <source>
        <dbReference type="Pfam" id="PF00583"/>
    </source>
</evidence>
<name>A0A4P7IIV6_9ACTN</name>
<dbReference type="KEGG" id="nsn:EXE58_00025"/>
<feature type="region of interest" description="Disordered" evidence="1">
    <location>
        <begin position="44"/>
        <end position="68"/>
    </location>
</feature>
<evidence type="ECO:0000313" key="4">
    <source>
        <dbReference type="Proteomes" id="UP000294853"/>
    </source>
</evidence>
<dbReference type="InterPro" id="IPR000182">
    <property type="entry name" value="GNAT_dom"/>
</dbReference>
<dbReference type="InterPro" id="IPR016181">
    <property type="entry name" value="Acyl_CoA_acyltransferase"/>
</dbReference>
<evidence type="ECO:0000256" key="1">
    <source>
        <dbReference type="SAM" id="MobiDB-lite"/>
    </source>
</evidence>
<protein>
    <submittedName>
        <fullName evidence="3">N-acetyltransferase</fullName>
    </submittedName>
</protein>
<dbReference type="Pfam" id="PF00583">
    <property type="entry name" value="Acetyltransf_1"/>
    <property type="match status" value="1"/>
</dbReference>